<dbReference type="SUPFAM" id="SSF143113">
    <property type="entry name" value="NAP-like"/>
    <property type="match status" value="1"/>
</dbReference>
<dbReference type="AlphaFoldDB" id="A0A0X3NMT2"/>
<feature type="chain" id="PRO_5007050651" evidence="3">
    <location>
        <begin position="25"/>
        <end position="310"/>
    </location>
</feature>
<evidence type="ECO:0000256" key="3">
    <source>
        <dbReference type="SAM" id="SignalP"/>
    </source>
</evidence>
<reference evidence="4" key="1">
    <citation type="submission" date="2016-01" db="EMBL/GenBank/DDBJ databases">
        <title>Reference transcriptome for the parasite Schistocephalus solidus: insights into the molecular evolution of parasitism.</title>
        <authorList>
            <person name="Hebert F.O."/>
            <person name="Grambauer S."/>
            <person name="Barber I."/>
            <person name="Landry C.R."/>
            <person name="Aubin-Horth N."/>
        </authorList>
    </citation>
    <scope>NUCLEOTIDE SEQUENCE</scope>
</reference>
<feature type="signal peptide" evidence="3">
    <location>
        <begin position="1"/>
        <end position="24"/>
    </location>
</feature>
<gene>
    <name evidence="4" type="primary">NAP1A</name>
    <name evidence="4" type="ORF">TR154425</name>
</gene>
<feature type="non-terminal residue" evidence="4">
    <location>
        <position position="1"/>
    </location>
</feature>
<evidence type="ECO:0000256" key="1">
    <source>
        <dbReference type="ARBA" id="ARBA00009947"/>
    </source>
</evidence>
<sequence>KLSLIRALHRNLMIFFLILKDMNAAAPVMNLLQAVDSAITMPKKALEEFSNVSDSTKERVKSLQVLHKQRAAMQMEFQKELYALEFKYSKLYATSYQQQRNIVYERSLTEEEEENTKVVKGVGDGNSKITSGCPKSLNIAGIPNYWLTVFRNCPITSSLLTENDAAVLEYLVDIKCSFSKKLSSPGFRLLFIFRNNPYLKSNILVKQFSQAFYNTAEDLNESGPLKLISSKTSEIEWRLPKFPKNGNPNSSQSFFDLFRSSNPTSPDSMEYETLVEDYELCLYIKDRILPYSVFWFTGEIFAAQEAGKEK</sequence>
<dbReference type="GO" id="GO:0006334">
    <property type="term" value="P:nucleosome assembly"/>
    <property type="evidence" value="ECO:0007669"/>
    <property type="project" value="InterPro"/>
</dbReference>
<dbReference type="InterPro" id="IPR002164">
    <property type="entry name" value="NAP_family"/>
</dbReference>
<evidence type="ECO:0000313" key="4">
    <source>
        <dbReference type="EMBL" id="JAP40550.1"/>
    </source>
</evidence>
<accession>A0A0X3NMT2</accession>
<dbReference type="PANTHER" id="PTHR11875">
    <property type="entry name" value="TESTIS-SPECIFIC Y-ENCODED PROTEIN"/>
    <property type="match status" value="1"/>
</dbReference>
<dbReference type="Pfam" id="PF00956">
    <property type="entry name" value="NAP"/>
    <property type="match status" value="1"/>
</dbReference>
<keyword evidence="3" id="KW-0732">Signal</keyword>
<evidence type="ECO:0000256" key="2">
    <source>
        <dbReference type="RuleBase" id="RU003876"/>
    </source>
</evidence>
<proteinExistence type="inferred from homology"/>
<organism evidence="4">
    <name type="scientific">Schistocephalus solidus</name>
    <name type="common">Tapeworm</name>
    <dbReference type="NCBI Taxonomy" id="70667"/>
    <lineage>
        <taxon>Eukaryota</taxon>
        <taxon>Metazoa</taxon>
        <taxon>Spiralia</taxon>
        <taxon>Lophotrochozoa</taxon>
        <taxon>Platyhelminthes</taxon>
        <taxon>Cestoda</taxon>
        <taxon>Eucestoda</taxon>
        <taxon>Diphyllobothriidea</taxon>
        <taxon>Diphyllobothriidae</taxon>
        <taxon>Schistocephalus</taxon>
    </lineage>
</organism>
<dbReference type="Gene3D" id="1.20.5.1500">
    <property type="match status" value="1"/>
</dbReference>
<comment type="similarity">
    <text evidence="1 2">Belongs to the nucleosome assembly protein (NAP) family.</text>
</comment>
<name>A0A0X3NMT2_SCHSO</name>
<dbReference type="GO" id="GO:0005634">
    <property type="term" value="C:nucleus"/>
    <property type="evidence" value="ECO:0007669"/>
    <property type="project" value="InterPro"/>
</dbReference>
<dbReference type="Gene3D" id="3.30.1120.90">
    <property type="entry name" value="Nucleosome assembly protein"/>
    <property type="match status" value="1"/>
</dbReference>
<dbReference type="InterPro" id="IPR037231">
    <property type="entry name" value="NAP-like_sf"/>
</dbReference>
<protein>
    <submittedName>
        <fullName evidence="4">Nucleosome assembly protein 1</fullName>
    </submittedName>
</protein>
<dbReference type="EMBL" id="GEEE01022675">
    <property type="protein sequence ID" value="JAP40550.1"/>
    <property type="molecule type" value="Transcribed_RNA"/>
</dbReference>